<dbReference type="InterPro" id="IPR001763">
    <property type="entry name" value="Rhodanese-like_dom"/>
</dbReference>
<evidence type="ECO:0000313" key="10">
    <source>
        <dbReference type="EMBL" id="CAD8470832.1"/>
    </source>
</evidence>
<dbReference type="Gene3D" id="3.40.250.10">
    <property type="entry name" value="Rhodanese-like domain"/>
    <property type="match status" value="1"/>
</dbReference>
<organism evidence="10">
    <name type="scientific">Hanusia phi</name>
    <dbReference type="NCBI Taxonomy" id="3032"/>
    <lineage>
        <taxon>Eukaryota</taxon>
        <taxon>Cryptophyceae</taxon>
        <taxon>Pyrenomonadales</taxon>
        <taxon>Geminigeraceae</taxon>
        <taxon>Hanusia</taxon>
    </lineage>
</organism>
<dbReference type="FunFam" id="3.40.50.1100:FF:000016">
    <property type="entry name" value="Cysteine synthase A"/>
    <property type="match status" value="1"/>
</dbReference>
<dbReference type="EC" id="2.5.1.47" evidence="3"/>
<dbReference type="PROSITE" id="PS50206">
    <property type="entry name" value="RHODANESE_3"/>
    <property type="match status" value="1"/>
</dbReference>
<evidence type="ECO:0000256" key="1">
    <source>
        <dbReference type="ARBA" id="ARBA00001933"/>
    </source>
</evidence>
<evidence type="ECO:0000256" key="3">
    <source>
        <dbReference type="ARBA" id="ARBA00012681"/>
    </source>
</evidence>
<dbReference type="CDD" id="cd01561">
    <property type="entry name" value="CBS_like"/>
    <property type="match status" value="1"/>
</dbReference>
<keyword evidence="5" id="KW-0808">Transferase</keyword>
<dbReference type="NCBIfam" id="NF007989">
    <property type="entry name" value="PRK10717.1"/>
    <property type="match status" value="1"/>
</dbReference>
<comment type="cofactor">
    <cofactor evidence="1">
        <name>pyridoxal 5'-phosphate</name>
        <dbReference type="ChEBI" id="CHEBI:597326"/>
    </cofactor>
</comment>
<dbReference type="Pfam" id="PF00291">
    <property type="entry name" value="PALP"/>
    <property type="match status" value="1"/>
</dbReference>
<comment type="catalytic activity">
    <reaction evidence="8">
        <text>O-acetyl-L-serine + hydrogen sulfide = L-cysteine + acetate</text>
        <dbReference type="Rhea" id="RHEA:14829"/>
        <dbReference type="ChEBI" id="CHEBI:29919"/>
        <dbReference type="ChEBI" id="CHEBI:30089"/>
        <dbReference type="ChEBI" id="CHEBI:35235"/>
        <dbReference type="ChEBI" id="CHEBI:58340"/>
        <dbReference type="EC" id="2.5.1.47"/>
    </reaction>
</comment>
<name>A0A7S0E0D1_9CRYP</name>
<dbReference type="InterPro" id="IPR036873">
    <property type="entry name" value="Rhodanese-like_dom_sf"/>
</dbReference>
<dbReference type="Gene3D" id="3.40.50.1100">
    <property type="match status" value="2"/>
</dbReference>
<dbReference type="SUPFAM" id="SSF52821">
    <property type="entry name" value="Rhodanese/Cell cycle control phosphatase"/>
    <property type="match status" value="1"/>
</dbReference>
<dbReference type="InterPro" id="IPR050214">
    <property type="entry name" value="Cys_Synth/Cystath_Beta-Synth"/>
</dbReference>
<accession>A0A7S0E0D1</accession>
<dbReference type="GO" id="GO:0006535">
    <property type="term" value="P:cysteine biosynthetic process from serine"/>
    <property type="evidence" value="ECO:0007669"/>
    <property type="project" value="InterPro"/>
</dbReference>
<dbReference type="CDD" id="cd00158">
    <property type="entry name" value="RHOD"/>
    <property type="match status" value="1"/>
</dbReference>
<dbReference type="EMBL" id="HBEO01004524">
    <property type="protein sequence ID" value="CAD8470832.1"/>
    <property type="molecule type" value="Transcribed_RNA"/>
</dbReference>
<evidence type="ECO:0000256" key="6">
    <source>
        <dbReference type="ARBA" id="ARBA00022898"/>
    </source>
</evidence>
<dbReference type="AlphaFoldDB" id="A0A7S0E0D1"/>
<dbReference type="GO" id="GO:0004124">
    <property type="term" value="F:cysteine synthase activity"/>
    <property type="evidence" value="ECO:0007669"/>
    <property type="project" value="UniProtKB-EC"/>
</dbReference>
<comment type="similarity">
    <text evidence="2">Belongs to the cysteine synthase/cystathionine beta-synthase family.</text>
</comment>
<sequence>MFRRNPNLRVLDVREDKEAENMPIPSWFRPVRVGRGVLERDVVGKLPNLEEEILCVCAGGSRSVKAAQVMQEMGYKKVYSLKEGAAGLCKGHPLNNPKVKKGFLETVGNTPLIRLNKLSELTGCEILGKAEFMNPGGSVKDRPALQLILDAERRGLIKPGATITEATSGNTGIGLAHVCNARGYKLVVCMPKTMSLEKQRTLKQLGAKVILTEPIPLKDPVTGKPNMDHYHNLAPLLAKQGRDRGENIFCVNQWQNTANREAHYLTTGPEILQQTGGKIDCFCAATGTGGTIGGISRYLKDYSPKTKVVLVDCFGSALHSWATTGDEGTEKVLAGERWCPKPKMSPGSSPVTEGIGNSIITANMEGLRDYIDDCIQIPDADAIRMVFRLLYEEAIFVGGSAALNVCAAVEMAKRLGPGHTIVTILCDSGFRYGSKFFNKQWMQEKQLYDFLPPEHREGIE</sequence>
<evidence type="ECO:0000256" key="5">
    <source>
        <dbReference type="ARBA" id="ARBA00022679"/>
    </source>
</evidence>
<dbReference type="InterPro" id="IPR036052">
    <property type="entry name" value="TrpB-like_PALP_sf"/>
</dbReference>
<dbReference type="PANTHER" id="PTHR10314">
    <property type="entry name" value="CYSTATHIONINE BETA-SYNTHASE"/>
    <property type="match status" value="1"/>
</dbReference>
<protein>
    <recommendedName>
        <fullName evidence="3">cysteine synthase</fullName>
        <ecNumber evidence="3">2.5.1.47</ecNumber>
    </recommendedName>
</protein>
<keyword evidence="6" id="KW-0663">Pyridoxal phosphate</keyword>
<dbReference type="InterPro" id="IPR001216">
    <property type="entry name" value="P-phosphate_BS"/>
</dbReference>
<dbReference type="InterPro" id="IPR001926">
    <property type="entry name" value="TrpB-like_PALP"/>
</dbReference>
<gene>
    <name evidence="10" type="ORF">HPHI1048_LOCUS3236</name>
</gene>
<evidence type="ECO:0000256" key="8">
    <source>
        <dbReference type="ARBA" id="ARBA00047931"/>
    </source>
</evidence>
<dbReference type="SUPFAM" id="SSF53686">
    <property type="entry name" value="Tryptophan synthase beta subunit-like PLP-dependent enzymes"/>
    <property type="match status" value="1"/>
</dbReference>
<keyword evidence="4" id="KW-0028">Amino-acid biosynthesis</keyword>
<dbReference type="PROSITE" id="PS00901">
    <property type="entry name" value="CYS_SYNTHASE"/>
    <property type="match status" value="1"/>
</dbReference>
<evidence type="ECO:0000256" key="4">
    <source>
        <dbReference type="ARBA" id="ARBA00022605"/>
    </source>
</evidence>
<evidence type="ECO:0000256" key="2">
    <source>
        <dbReference type="ARBA" id="ARBA00007103"/>
    </source>
</evidence>
<feature type="domain" description="Rhodanese" evidence="9">
    <location>
        <begin position="4"/>
        <end position="90"/>
    </location>
</feature>
<dbReference type="Pfam" id="PF00581">
    <property type="entry name" value="Rhodanese"/>
    <property type="match status" value="1"/>
</dbReference>
<evidence type="ECO:0000256" key="7">
    <source>
        <dbReference type="ARBA" id="ARBA00023192"/>
    </source>
</evidence>
<evidence type="ECO:0000259" key="9">
    <source>
        <dbReference type="PROSITE" id="PS50206"/>
    </source>
</evidence>
<reference evidence="10" key="1">
    <citation type="submission" date="2021-01" db="EMBL/GenBank/DDBJ databases">
        <authorList>
            <person name="Corre E."/>
            <person name="Pelletier E."/>
            <person name="Niang G."/>
            <person name="Scheremetjew M."/>
            <person name="Finn R."/>
            <person name="Kale V."/>
            <person name="Holt S."/>
            <person name="Cochrane G."/>
            <person name="Meng A."/>
            <person name="Brown T."/>
            <person name="Cohen L."/>
        </authorList>
    </citation>
    <scope>NUCLEOTIDE SEQUENCE</scope>
    <source>
        <strain evidence="10">CCMP325</strain>
    </source>
</reference>
<keyword evidence="7" id="KW-0198">Cysteine biosynthesis</keyword>
<dbReference type="FunFam" id="3.40.50.1100:FF:000049">
    <property type="entry name" value="Cysteine synthase, putative"/>
    <property type="match status" value="1"/>
</dbReference>
<proteinExistence type="inferred from homology"/>